<dbReference type="Gene3D" id="3.10.450.40">
    <property type="match status" value="1"/>
</dbReference>
<evidence type="ECO:0000256" key="1">
    <source>
        <dbReference type="SAM" id="MobiDB-lite"/>
    </source>
</evidence>
<evidence type="ECO:0000313" key="3">
    <source>
        <dbReference type="EMBL" id="NGM19844.1"/>
    </source>
</evidence>
<dbReference type="InterPro" id="IPR007048">
    <property type="entry name" value="IraD/Gp25-like"/>
</dbReference>
<dbReference type="InterPro" id="IPR053176">
    <property type="entry name" value="T6SS_TssE1-like"/>
</dbReference>
<organism evidence="3 4">
    <name type="scientific">Falsiroseomonas algicola</name>
    <dbReference type="NCBI Taxonomy" id="2716930"/>
    <lineage>
        <taxon>Bacteria</taxon>
        <taxon>Pseudomonadati</taxon>
        <taxon>Pseudomonadota</taxon>
        <taxon>Alphaproteobacteria</taxon>
        <taxon>Acetobacterales</taxon>
        <taxon>Roseomonadaceae</taxon>
        <taxon>Falsiroseomonas</taxon>
    </lineage>
</organism>
<dbReference type="RefSeq" id="WP_164693712.1">
    <property type="nucleotide sequence ID" value="NZ_JAAIKB010000002.1"/>
</dbReference>
<accession>A0A6M1LIV3</accession>
<dbReference type="NCBIfam" id="TIGR03357">
    <property type="entry name" value="VI_zyme"/>
    <property type="match status" value="1"/>
</dbReference>
<dbReference type="InterPro" id="IPR017737">
    <property type="entry name" value="TssE1-like"/>
</dbReference>
<comment type="caution">
    <text evidence="3">The sequence shown here is derived from an EMBL/GenBank/DDBJ whole genome shotgun (WGS) entry which is preliminary data.</text>
</comment>
<sequence length="169" mass="18489">MSGSRPGSGPRAPVQRARLPLLDRLLDADPATPEPPPPSAAMALDLLRNAVRRDLEAVLNARRRRLPLPAHLPELQASPLGYGIPDATSGAYAVPERRLALAREVEATIRRFEPRLMAVHVTLIEDDENLGRALRLKVEGVLRADPVPEPVSFETLLEPVSRDVTVREG</sequence>
<protein>
    <submittedName>
        <fullName evidence="3">Type VI secretion system baseplate subunit TssE</fullName>
    </submittedName>
</protein>
<feature type="compositionally biased region" description="Low complexity" evidence="1">
    <location>
        <begin position="16"/>
        <end position="31"/>
    </location>
</feature>
<dbReference type="EMBL" id="JAAIKB010000002">
    <property type="protein sequence ID" value="NGM19844.1"/>
    <property type="molecule type" value="Genomic_DNA"/>
</dbReference>
<dbReference type="AlphaFoldDB" id="A0A6M1LIV3"/>
<reference evidence="3 4" key="1">
    <citation type="submission" date="2020-03" db="EMBL/GenBank/DDBJ databases">
        <title>Roseomonas stagni sp. nov., isolated from pond water in Japan.</title>
        <authorList>
            <person name="Furuhata K."/>
            <person name="Miyamoto H."/>
            <person name="Goto K."/>
        </authorList>
    </citation>
    <scope>NUCLEOTIDE SEQUENCE [LARGE SCALE GENOMIC DNA]</scope>
    <source>
        <strain evidence="3 4">PeD5</strain>
    </source>
</reference>
<feature type="domain" description="IraD/Gp25-like" evidence="2">
    <location>
        <begin position="47"/>
        <end position="146"/>
    </location>
</feature>
<dbReference type="Pfam" id="PF04965">
    <property type="entry name" value="GPW_gp25"/>
    <property type="match status" value="1"/>
</dbReference>
<proteinExistence type="predicted"/>
<dbReference type="PANTHER" id="PTHR38595">
    <property type="entry name" value="CYTOPLASMIC PROTEIN-RELATED"/>
    <property type="match status" value="1"/>
</dbReference>
<dbReference type="SUPFAM" id="SSF160719">
    <property type="entry name" value="gpW/gp25-like"/>
    <property type="match status" value="1"/>
</dbReference>
<keyword evidence="4" id="KW-1185">Reference proteome</keyword>
<feature type="region of interest" description="Disordered" evidence="1">
    <location>
        <begin position="1"/>
        <end position="39"/>
    </location>
</feature>
<evidence type="ECO:0000259" key="2">
    <source>
        <dbReference type="Pfam" id="PF04965"/>
    </source>
</evidence>
<gene>
    <name evidence="3" type="primary">tssE</name>
    <name evidence="3" type="ORF">G3576_07440</name>
</gene>
<dbReference type="Proteomes" id="UP000475385">
    <property type="component" value="Unassembled WGS sequence"/>
</dbReference>
<name>A0A6M1LIV3_9PROT</name>
<evidence type="ECO:0000313" key="4">
    <source>
        <dbReference type="Proteomes" id="UP000475385"/>
    </source>
</evidence>
<dbReference type="PANTHER" id="PTHR38595:SF1">
    <property type="entry name" value="TYPE VI SECRETION SYSTEM COMPONENT TSSE1"/>
    <property type="match status" value="1"/>
</dbReference>